<dbReference type="EMBL" id="QPJO01000002">
    <property type="protein sequence ID" value="RCW92463.1"/>
    <property type="molecule type" value="Genomic_DNA"/>
</dbReference>
<evidence type="ECO:0000259" key="1">
    <source>
        <dbReference type="Pfam" id="PF09346"/>
    </source>
</evidence>
<evidence type="ECO:0000313" key="3">
    <source>
        <dbReference type="Proteomes" id="UP000253436"/>
    </source>
</evidence>
<reference evidence="2 3" key="1">
    <citation type="submission" date="2018-07" db="EMBL/GenBank/DDBJ databases">
        <title>Genomic Encyclopedia of Type Strains, Phase III (KMG-III): the genomes of soil and plant-associated and newly described type strains.</title>
        <authorList>
            <person name="Whitman W."/>
        </authorList>
    </citation>
    <scope>NUCLEOTIDE SEQUENCE [LARGE SCALE GENOMIC DNA]</scope>
    <source>
        <strain evidence="2 3">CECT 7958</strain>
    </source>
</reference>
<keyword evidence="3" id="KW-1185">Reference proteome</keyword>
<accession>A0A368ZG89</accession>
<name>A0A368ZG89_9FLAO</name>
<comment type="caution">
    <text evidence="2">The sequence shown here is derived from an EMBL/GenBank/DDBJ whole genome shotgun (WGS) entry which is preliminary data.</text>
</comment>
<sequence>MNNIADRYISELKKAYYKAKGKAIWDHFENIKHGASQDDINELKADCPAVPEALIDLLQYVDGTYWRTYGDEDIALTLLGSDLSKCDYYLLSSQQILDNQGDAPYNFQDYLDGEYDGVDSDEKILEKAEDLHWLHFADCTNNGGTSQLYIDFSPSDKGKMGQIVRFLHDPNGFEVIADSFEAYLQMLIANEFSFIREGYLE</sequence>
<dbReference type="OrthoDB" id="6933666at2"/>
<gene>
    <name evidence="2" type="ORF">DFQ08_102488</name>
</gene>
<organism evidence="2 3">
    <name type="scientific">Winogradskyella arenosi</name>
    <dbReference type="NCBI Taxonomy" id="533325"/>
    <lineage>
        <taxon>Bacteria</taxon>
        <taxon>Pseudomonadati</taxon>
        <taxon>Bacteroidota</taxon>
        <taxon>Flavobacteriia</taxon>
        <taxon>Flavobacteriales</taxon>
        <taxon>Flavobacteriaceae</taxon>
        <taxon>Winogradskyella</taxon>
    </lineage>
</organism>
<dbReference type="SUPFAM" id="SSF160631">
    <property type="entry name" value="SMI1/KNR4-like"/>
    <property type="match status" value="1"/>
</dbReference>
<dbReference type="Proteomes" id="UP000253436">
    <property type="component" value="Unassembled WGS sequence"/>
</dbReference>
<dbReference type="RefSeq" id="WP_114309125.1">
    <property type="nucleotide sequence ID" value="NZ_QPJO01000002.1"/>
</dbReference>
<dbReference type="Pfam" id="PF09346">
    <property type="entry name" value="SMI1_KNR4"/>
    <property type="match status" value="1"/>
</dbReference>
<evidence type="ECO:0000313" key="2">
    <source>
        <dbReference type="EMBL" id="RCW92463.1"/>
    </source>
</evidence>
<protein>
    <submittedName>
        <fullName evidence="2">SMI1/KNR4 family protein SUKH-1</fullName>
    </submittedName>
</protein>
<dbReference type="AlphaFoldDB" id="A0A368ZG89"/>
<proteinExistence type="predicted"/>
<dbReference type="InterPro" id="IPR018958">
    <property type="entry name" value="Knr4/Smi1-like_dom"/>
</dbReference>
<feature type="domain" description="Knr4/Smi1-like" evidence="1">
    <location>
        <begin position="34"/>
        <end position="185"/>
    </location>
</feature>
<dbReference type="Gene3D" id="3.40.1580.10">
    <property type="entry name" value="SMI1/KNR4-like"/>
    <property type="match status" value="1"/>
</dbReference>
<dbReference type="InterPro" id="IPR037883">
    <property type="entry name" value="Knr4/Smi1-like_sf"/>
</dbReference>